<gene>
    <name evidence="4" type="ORF">KP79_PYT11941</name>
</gene>
<evidence type="ECO:0000256" key="3">
    <source>
        <dbReference type="SAM" id="SignalP"/>
    </source>
</evidence>
<name>A0A210Q0S5_MIZYE</name>
<evidence type="ECO:0000256" key="2">
    <source>
        <dbReference type="SAM" id="Phobius"/>
    </source>
</evidence>
<accession>A0A210Q0S5</accession>
<keyword evidence="2" id="KW-0812">Transmembrane</keyword>
<evidence type="ECO:0000313" key="5">
    <source>
        <dbReference type="Proteomes" id="UP000242188"/>
    </source>
</evidence>
<evidence type="ECO:0008006" key="6">
    <source>
        <dbReference type="Google" id="ProtNLM"/>
    </source>
</evidence>
<feature type="compositionally biased region" description="Polar residues" evidence="1">
    <location>
        <begin position="206"/>
        <end position="224"/>
    </location>
</feature>
<proteinExistence type="predicted"/>
<keyword evidence="5" id="KW-1185">Reference proteome</keyword>
<keyword evidence="2" id="KW-1133">Transmembrane helix</keyword>
<sequence>MASGRIFVIGFWMCLLTFTVHSDSRHFNGITLIQFCSCWNASITRTGNDLYVDITFVKKCWESPLKKYGGFQIIPYKSTMLFKISVKESLQKMLKVKELKCQLNKGCFTTISMVRDTSLEIIPFCNSCDSCMGKETDYISYTHQKRSRVPEVVTTKPKNPLAPESYKSRFLVMAGVVTIVATIATFVIIMLVCRINKNRIQRRGPEQQSLVDVGSDTTDAQTDVSIPIEPNSPTEQPNTRIRRQSVKIGVFHPHIPKELSSQATENPLDAHVQRMINILTSVQELDVNYLTTNLTNLFEGIDEVSSSPKIILVLCDRFSELCHEGSAQNGNITEEKWTDTESNLLKRIREKYYLNNTCLYFVNFKHFKQQNNALADARVMFTSQSYKVFSIDYLGQSDDHFKQLLDSILSDVICDSEARSIRIMSLLSQDLNTIHVSDAIEQRFMSLCE</sequence>
<dbReference type="AlphaFoldDB" id="A0A210Q0S5"/>
<feature type="transmembrane region" description="Helical" evidence="2">
    <location>
        <begin position="170"/>
        <end position="193"/>
    </location>
</feature>
<evidence type="ECO:0000313" key="4">
    <source>
        <dbReference type="EMBL" id="OWF42338.1"/>
    </source>
</evidence>
<dbReference type="EMBL" id="NEDP02005296">
    <property type="protein sequence ID" value="OWF42338.1"/>
    <property type="molecule type" value="Genomic_DNA"/>
</dbReference>
<organism evidence="4 5">
    <name type="scientific">Mizuhopecten yessoensis</name>
    <name type="common">Japanese scallop</name>
    <name type="synonym">Patinopecten yessoensis</name>
    <dbReference type="NCBI Taxonomy" id="6573"/>
    <lineage>
        <taxon>Eukaryota</taxon>
        <taxon>Metazoa</taxon>
        <taxon>Spiralia</taxon>
        <taxon>Lophotrochozoa</taxon>
        <taxon>Mollusca</taxon>
        <taxon>Bivalvia</taxon>
        <taxon>Autobranchia</taxon>
        <taxon>Pteriomorphia</taxon>
        <taxon>Pectinida</taxon>
        <taxon>Pectinoidea</taxon>
        <taxon>Pectinidae</taxon>
        <taxon>Mizuhopecten</taxon>
    </lineage>
</organism>
<comment type="caution">
    <text evidence="4">The sequence shown here is derived from an EMBL/GenBank/DDBJ whole genome shotgun (WGS) entry which is preliminary data.</text>
</comment>
<feature type="chain" id="PRO_5013120767" description="SEFIR domain-containing protein" evidence="3">
    <location>
        <begin position="23"/>
        <end position="449"/>
    </location>
</feature>
<dbReference type="OrthoDB" id="10573600at2759"/>
<feature type="signal peptide" evidence="3">
    <location>
        <begin position="1"/>
        <end position="22"/>
    </location>
</feature>
<dbReference type="Proteomes" id="UP000242188">
    <property type="component" value="Unassembled WGS sequence"/>
</dbReference>
<keyword evidence="3" id="KW-0732">Signal</keyword>
<evidence type="ECO:0000256" key="1">
    <source>
        <dbReference type="SAM" id="MobiDB-lite"/>
    </source>
</evidence>
<reference evidence="4 5" key="1">
    <citation type="journal article" date="2017" name="Nat. Ecol. Evol.">
        <title>Scallop genome provides insights into evolution of bilaterian karyotype and development.</title>
        <authorList>
            <person name="Wang S."/>
            <person name="Zhang J."/>
            <person name="Jiao W."/>
            <person name="Li J."/>
            <person name="Xun X."/>
            <person name="Sun Y."/>
            <person name="Guo X."/>
            <person name="Huan P."/>
            <person name="Dong B."/>
            <person name="Zhang L."/>
            <person name="Hu X."/>
            <person name="Sun X."/>
            <person name="Wang J."/>
            <person name="Zhao C."/>
            <person name="Wang Y."/>
            <person name="Wang D."/>
            <person name="Huang X."/>
            <person name="Wang R."/>
            <person name="Lv J."/>
            <person name="Li Y."/>
            <person name="Zhang Z."/>
            <person name="Liu B."/>
            <person name="Lu W."/>
            <person name="Hui Y."/>
            <person name="Liang J."/>
            <person name="Zhou Z."/>
            <person name="Hou R."/>
            <person name="Li X."/>
            <person name="Liu Y."/>
            <person name="Li H."/>
            <person name="Ning X."/>
            <person name="Lin Y."/>
            <person name="Zhao L."/>
            <person name="Xing Q."/>
            <person name="Dou J."/>
            <person name="Li Y."/>
            <person name="Mao J."/>
            <person name="Guo H."/>
            <person name="Dou H."/>
            <person name="Li T."/>
            <person name="Mu C."/>
            <person name="Jiang W."/>
            <person name="Fu Q."/>
            <person name="Fu X."/>
            <person name="Miao Y."/>
            <person name="Liu J."/>
            <person name="Yu Q."/>
            <person name="Li R."/>
            <person name="Liao H."/>
            <person name="Li X."/>
            <person name="Kong Y."/>
            <person name="Jiang Z."/>
            <person name="Chourrout D."/>
            <person name="Li R."/>
            <person name="Bao Z."/>
        </authorList>
    </citation>
    <scope>NUCLEOTIDE SEQUENCE [LARGE SCALE GENOMIC DNA]</scope>
    <source>
        <strain evidence="4 5">PY_sf001</strain>
    </source>
</reference>
<feature type="region of interest" description="Disordered" evidence="1">
    <location>
        <begin position="206"/>
        <end position="239"/>
    </location>
</feature>
<protein>
    <recommendedName>
        <fullName evidence="6">SEFIR domain-containing protein</fullName>
    </recommendedName>
</protein>
<keyword evidence="2" id="KW-0472">Membrane</keyword>